<evidence type="ECO:0000313" key="2">
    <source>
        <dbReference type="EMBL" id="GAA2155759.1"/>
    </source>
</evidence>
<feature type="region of interest" description="Disordered" evidence="1">
    <location>
        <begin position="22"/>
        <end position="41"/>
    </location>
</feature>
<comment type="caution">
    <text evidence="2">The sequence shown here is derived from an EMBL/GenBank/DDBJ whole genome shotgun (WGS) entry which is preliminary data.</text>
</comment>
<gene>
    <name evidence="2" type="ORF">GCM10009844_43290</name>
</gene>
<keyword evidence="3" id="KW-1185">Reference proteome</keyword>
<evidence type="ECO:0000313" key="3">
    <source>
        <dbReference type="Proteomes" id="UP001501771"/>
    </source>
</evidence>
<evidence type="ECO:0000256" key="1">
    <source>
        <dbReference type="SAM" id="MobiDB-lite"/>
    </source>
</evidence>
<dbReference type="Proteomes" id="UP001501771">
    <property type="component" value="Unassembled WGS sequence"/>
</dbReference>
<accession>A0ABP5M2R7</accession>
<organism evidence="2 3">
    <name type="scientific">Nocardioides koreensis</name>
    <dbReference type="NCBI Taxonomy" id="433651"/>
    <lineage>
        <taxon>Bacteria</taxon>
        <taxon>Bacillati</taxon>
        <taxon>Actinomycetota</taxon>
        <taxon>Actinomycetes</taxon>
        <taxon>Propionibacteriales</taxon>
        <taxon>Nocardioidaceae</taxon>
        <taxon>Nocardioides</taxon>
    </lineage>
</organism>
<name>A0ABP5M2R7_9ACTN</name>
<evidence type="ECO:0008006" key="4">
    <source>
        <dbReference type="Google" id="ProtNLM"/>
    </source>
</evidence>
<dbReference type="EMBL" id="BAAAQR010000018">
    <property type="protein sequence ID" value="GAA2155759.1"/>
    <property type="molecule type" value="Genomic_DNA"/>
</dbReference>
<reference evidence="3" key="1">
    <citation type="journal article" date="2019" name="Int. J. Syst. Evol. Microbiol.">
        <title>The Global Catalogue of Microorganisms (GCM) 10K type strain sequencing project: providing services to taxonomists for standard genome sequencing and annotation.</title>
        <authorList>
            <consortium name="The Broad Institute Genomics Platform"/>
            <consortium name="The Broad Institute Genome Sequencing Center for Infectious Disease"/>
            <person name="Wu L."/>
            <person name="Ma J."/>
        </authorList>
    </citation>
    <scope>NUCLEOTIDE SEQUENCE [LARGE SCALE GENOMIC DNA]</scope>
    <source>
        <strain evidence="3">JCM 16022</strain>
    </source>
</reference>
<dbReference type="RefSeq" id="WP_344157686.1">
    <property type="nucleotide sequence ID" value="NZ_BAAAQR010000018.1"/>
</dbReference>
<proteinExistence type="predicted"/>
<protein>
    <recommendedName>
        <fullName evidence="4">META domain-containing protein</fullName>
    </recommendedName>
</protein>
<sequence length="83" mass="8603">MVDGTWQASDGCNTLDVSYSADASSGDFEADPGGPRAGVGCGDNEVDYDYLLPDVDHVSFHDDGTAVFESSSGEPIMTLTPAP</sequence>